<gene>
    <name evidence="1" type="ORF">EC9_49640</name>
</gene>
<reference evidence="1 2" key="1">
    <citation type="submission" date="2019-02" db="EMBL/GenBank/DDBJ databases">
        <title>Deep-cultivation of Planctomycetes and their phenomic and genomic characterization uncovers novel biology.</title>
        <authorList>
            <person name="Wiegand S."/>
            <person name="Jogler M."/>
            <person name="Boedeker C."/>
            <person name="Pinto D."/>
            <person name="Vollmers J."/>
            <person name="Rivas-Marin E."/>
            <person name="Kohn T."/>
            <person name="Peeters S.H."/>
            <person name="Heuer A."/>
            <person name="Rast P."/>
            <person name="Oberbeckmann S."/>
            <person name="Bunk B."/>
            <person name="Jeske O."/>
            <person name="Meyerdierks A."/>
            <person name="Storesund J.E."/>
            <person name="Kallscheuer N."/>
            <person name="Luecker S."/>
            <person name="Lage O.M."/>
            <person name="Pohl T."/>
            <person name="Merkel B.J."/>
            <person name="Hornburger P."/>
            <person name="Mueller R.-W."/>
            <person name="Bruemmer F."/>
            <person name="Labrenz M."/>
            <person name="Spormann A.M."/>
            <person name="Op den Camp H."/>
            <person name="Overmann J."/>
            <person name="Amann R."/>
            <person name="Jetten M.S.M."/>
            <person name="Mascher T."/>
            <person name="Medema M.H."/>
            <person name="Devos D.P."/>
            <person name="Kaster A.-K."/>
            <person name="Ovreas L."/>
            <person name="Rohde M."/>
            <person name="Galperin M.Y."/>
            <person name="Jogler C."/>
        </authorList>
    </citation>
    <scope>NUCLEOTIDE SEQUENCE [LARGE SCALE GENOMIC DNA]</scope>
    <source>
        <strain evidence="1 2">EC9</strain>
    </source>
</reference>
<proteinExistence type="predicted"/>
<protein>
    <recommendedName>
        <fullName evidence="3">DUF3800 domain-containing protein</fullName>
    </recommendedName>
</protein>
<dbReference type="EMBL" id="CP036261">
    <property type="protein sequence ID" value="QDS90748.1"/>
    <property type="molecule type" value="Genomic_DNA"/>
</dbReference>
<keyword evidence="2" id="KW-1185">Reference proteome</keyword>
<dbReference type="RefSeq" id="WP_145348514.1">
    <property type="nucleotide sequence ID" value="NZ_CP036261.1"/>
</dbReference>
<dbReference type="Pfam" id="PF12686">
    <property type="entry name" value="DUF3800"/>
    <property type="match status" value="1"/>
</dbReference>
<dbReference type="OrthoDB" id="277376at2"/>
<organism evidence="1 2">
    <name type="scientific">Rosistilla ulvae</name>
    <dbReference type="NCBI Taxonomy" id="1930277"/>
    <lineage>
        <taxon>Bacteria</taxon>
        <taxon>Pseudomonadati</taxon>
        <taxon>Planctomycetota</taxon>
        <taxon>Planctomycetia</taxon>
        <taxon>Pirellulales</taxon>
        <taxon>Pirellulaceae</taxon>
        <taxon>Rosistilla</taxon>
    </lineage>
</organism>
<dbReference type="AlphaFoldDB" id="A0A517M784"/>
<name>A0A517M784_9BACT</name>
<accession>A0A517M784</accession>
<sequence>MNEEGRPDLSTYYVDEAGDGVLFGPNGRNRLNDLGSPKFFMLGMVRCAEDRAVEELLSKLRYELMGNPLYASIHTMKPEVGKTAKFFHAKDDHAEIRSKVFELLVRMDFKFYAVIKDMRKVLQYVQSRNSMDSTYRYKPNELYDLTVRMLFKNRLHKEGHVRIAFARRGKADRTAALTQQLETTRQRFLEQHKLDANPILEITPAYPWEAPGLQLADYCLWALQRCYERHEARFLHAIWSKVSLIHDHDDPAVANYGTYWTRKKSPPDPNQIKNRRI</sequence>
<evidence type="ECO:0000313" key="1">
    <source>
        <dbReference type="EMBL" id="QDS90748.1"/>
    </source>
</evidence>
<dbReference type="InterPro" id="IPR024524">
    <property type="entry name" value="DUF3800"/>
</dbReference>
<evidence type="ECO:0008006" key="3">
    <source>
        <dbReference type="Google" id="ProtNLM"/>
    </source>
</evidence>
<dbReference type="Proteomes" id="UP000319557">
    <property type="component" value="Chromosome"/>
</dbReference>
<evidence type="ECO:0000313" key="2">
    <source>
        <dbReference type="Proteomes" id="UP000319557"/>
    </source>
</evidence>
<dbReference type="KEGG" id="ruv:EC9_49640"/>